<name>A0A1V1HXV8_9FIRM</name>
<keyword evidence="2 5" id="KW-0699">rRNA-binding</keyword>
<evidence type="ECO:0000256" key="5">
    <source>
        <dbReference type="HAMAP-Rule" id="MF_00871"/>
    </source>
</evidence>
<dbReference type="PIRSF" id="PIRSF038881">
    <property type="entry name" value="RNAbp_HP1423"/>
    <property type="match status" value="1"/>
</dbReference>
<dbReference type="PROSITE" id="PS50889">
    <property type="entry name" value="S4"/>
    <property type="match status" value="1"/>
</dbReference>
<reference evidence="7 8" key="1">
    <citation type="submission" date="2014-04" db="EMBL/GenBank/DDBJ databases">
        <authorList>
            <person name="Hornung B.V."/>
        </authorList>
    </citation>
    <scope>NUCLEOTIDE SEQUENCE [LARGE SCALE GENOMIC DNA]</scope>
    <source>
        <strain evidence="7 8">CRIB</strain>
    </source>
</reference>
<dbReference type="GO" id="GO:0016787">
    <property type="term" value="F:hydrolase activity"/>
    <property type="evidence" value="ECO:0007669"/>
    <property type="project" value="UniProtKB-KW"/>
</dbReference>
<dbReference type="GO" id="GO:0000049">
    <property type="term" value="F:tRNA binding"/>
    <property type="evidence" value="ECO:0007669"/>
    <property type="project" value="UniProtKB-UniRule"/>
</dbReference>
<dbReference type="InterPro" id="IPR036986">
    <property type="entry name" value="S4_RNA-bd_sf"/>
</dbReference>
<keyword evidence="7" id="KW-0378">Hydrolase</keyword>
<evidence type="ECO:0000313" key="7">
    <source>
        <dbReference type="EMBL" id="CED92796.1"/>
    </source>
</evidence>
<dbReference type="AlphaFoldDB" id="A0A1V1HXV8"/>
<dbReference type="Proteomes" id="UP000245622">
    <property type="component" value="Chromosome 1"/>
</dbReference>
<dbReference type="GO" id="GO:0072344">
    <property type="term" value="P:rescue of stalled ribosome"/>
    <property type="evidence" value="ECO:0007669"/>
    <property type="project" value="UniProtKB-UniRule"/>
</dbReference>
<dbReference type="InterPro" id="IPR025490">
    <property type="entry name" value="RqcP"/>
</dbReference>
<evidence type="ECO:0000256" key="3">
    <source>
        <dbReference type="ARBA" id="ARBA00022884"/>
    </source>
</evidence>
<evidence type="ECO:0000256" key="4">
    <source>
        <dbReference type="ARBA" id="ARBA00022917"/>
    </source>
</evidence>
<comment type="subunit">
    <text evidence="5">Associates with stalled 50S ribosomal subunits. Binds to RqcH, 23S rRNA and the P-site tRNA. Does not require RqcH for association with 50S subunits.</text>
</comment>
<dbReference type="SMART" id="SM00363">
    <property type="entry name" value="S4"/>
    <property type="match status" value="1"/>
</dbReference>
<keyword evidence="1 5" id="KW-0820">tRNA-binding</keyword>
<protein>
    <recommendedName>
        <fullName evidence="5">RQC P-site tRNA stabilizing factor</fullName>
        <shortName evidence="5">RqcP</shortName>
    </recommendedName>
    <alternativeName>
        <fullName evidence="5">Ribosome-associated protein quality control protein P</fullName>
    </alternativeName>
</protein>
<gene>
    <name evidence="5" type="primary">rqcP</name>
    <name evidence="7" type="ORF">CRIB_37</name>
</gene>
<keyword evidence="8" id="KW-1185">Reference proteome</keyword>
<keyword evidence="4 5" id="KW-0648">Protein biosynthesis</keyword>
<dbReference type="Pfam" id="PF01479">
    <property type="entry name" value="S4"/>
    <property type="match status" value="1"/>
</dbReference>
<dbReference type="EMBL" id="LN555523">
    <property type="protein sequence ID" value="CED92796.1"/>
    <property type="molecule type" value="Genomic_DNA"/>
</dbReference>
<dbReference type="InterPro" id="IPR002942">
    <property type="entry name" value="S4_RNA-bd"/>
</dbReference>
<feature type="domain" description="RNA-binding S4" evidence="6">
    <location>
        <begin position="20"/>
        <end position="83"/>
    </location>
</feature>
<dbReference type="Gene3D" id="3.10.290.10">
    <property type="entry name" value="RNA-binding S4 domain"/>
    <property type="match status" value="1"/>
</dbReference>
<sequence>MIKCGSICHTFSVYKGGVFMRLDKFLKVSRIIKRRTVAKEACDKGIVTINGKVAKSSSEVNIGDLLEIQFGEKKMKFKINEIREHVLKNDAKEMYEIIE</sequence>
<accession>A0A1V1HXV8</accession>
<dbReference type="GO" id="GO:0019843">
    <property type="term" value="F:rRNA binding"/>
    <property type="evidence" value="ECO:0007669"/>
    <property type="project" value="UniProtKB-UniRule"/>
</dbReference>
<evidence type="ECO:0000313" key="8">
    <source>
        <dbReference type="Proteomes" id="UP000245622"/>
    </source>
</evidence>
<keyword evidence="3 5" id="KW-0694">RNA-binding</keyword>
<dbReference type="KEGG" id="ril:CRIB_37"/>
<dbReference type="SUPFAM" id="SSF55174">
    <property type="entry name" value="Alpha-L RNA-binding motif"/>
    <property type="match status" value="1"/>
</dbReference>
<organism evidence="7 8">
    <name type="scientific">Romboutsia ilealis</name>
    <dbReference type="NCBI Taxonomy" id="1115758"/>
    <lineage>
        <taxon>Bacteria</taxon>
        <taxon>Bacillati</taxon>
        <taxon>Bacillota</taxon>
        <taxon>Clostridia</taxon>
        <taxon>Peptostreptococcales</taxon>
        <taxon>Peptostreptococcaceae</taxon>
        <taxon>Romboutsia</taxon>
    </lineage>
</organism>
<dbReference type="CDD" id="cd00165">
    <property type="entry name" value="S4"/>
    <property type="match status" value="1"/>
</dbReference>
<evidence type="ECO:0000259" key="6">
    <source>
        <dbReference type="SMART" id="SM00363"/>
    </source>
</evidence>
<proteinExistence type="inferred from homology"/>
<comment type="similarity">
    <text evidence="5">Belongs to the RqcP family.</text>
</comment>
<comment type="function">
    <text evidence="5">Key component of the ribosome quality control system (RQC), a ribosome-associated complex that mediates the extraction of incompletely synthesized nascent chains from stalled ribosomes and their subsequent degradation. RqcH recruits Ala-charged tRNA, and with RqcP directs the elongation of stalled nascent chains on 50S ribosomal subunits, leading to non-templated C-terminal alanine extensions (Ala tail). The Ala tail promotes nascent chain degradation. RqcP is associated with the translocation-like movement of the peptidyl-tRNA from the A-site into the P-site.</text>
</comment>
<dbReference type="HAMAP" id="MF_00871">
    <property type="entry name" value="RqcP"/>
    <property type="match status" value="1"/>
</dbReference>
<evidence type="ECO:0000256" key="1">
    <source>
        <dbReference type="ARBA" id="ARBA00022555"/>
    </source>
</evidence>
<evidence type="ECO:0000256" key="2">
    <source>
        <dbReference type="ARBA" id="ARBA00022730"/>
    </source>
</evidence>
<dbReference type="GO" id="GO:0043023">
    <property type="term" value="F:ribosomal large subunit binding"/>
    <property type="evidence" value="ECO:0007669"/>
    <property type="project" value="UniProtKB-UniRule"/>
</dbReference>